<reference evidence="4 5" key="1">
    <citation type="journal article" date="2019" name="Genome Biol. Evol.">
        <title>The Rhododendron genome and chromosomal organization provide insight into shared whole-genome duplications across the heath family (Ericaceae).</title>
        <authorList>
            <person name="Soza V.L."/>
            <person name="Lindsley D."/>
            <person name="Waalkes A."/>
            <person name="Ramage E."/>
            <person name="Patwardhan R.P."/>
            <person name="Burton J.N."/>
            <person name="Adey A."/>
            <person name="Kumar A."/>
            <person name="Qiu R."/>
            <person name="Shendure J."/>
            <person name="Hall B."/>
        </authorList>
    </citation>
    <scope>NUCLEOTIDE SEQUENCE [LARGE SCALE GENOMIC DNA]</scope>
    <source>
        <strain evidence="4">RSF 1966-606</strain>
    </source>
</reference>
<keyword evidence="2" id="KW-0436">Ligase</keyword>
<dbReference type="GO" id="GO:0005524">
    <property type="term" value="F:ATP binding"/>
    <property type="evidence" value="ECO:0007669"/>
    <property type="project" value="UniProtKB-KW"/>
</dbReference>
<evidence type="ECO:0000256" key="1">
    <source>
        <dbReference type="ARBA" id="ARBA00022917"/>
    </source>
</evidence>
<evidence type="ECO:0000313" key="5">
    <source>
        <dbReference type="Proteomes" id="UP000428333"/>
    </source>
</evidence>
<dbReference type="GO" id="GO:0004816">
    <property type="term" value="F:asparagine-tRNA ligase activity"/>
    <property type="evidence" value="ECO:0007669"/>
    <property type="project" value="TreeGrafter"/>
</dbReference>
<keyword evidence="1" id="KW-0648">Protein biosynthesis</keyword>
<dbReference type="EMBL" id="QEFC01003395">
    <property type="protein sequence ID" value="KAE9448745.1"/>
    <property type="molecule type" value="Genomic_DNA"/>
</dbReference>
<dbReference type="GO" id="GO:0006421">
    <property type="term" value="P:asparaginyl-tRNA aminoacylation"/>
    <property type="evidence" value="ECO:0007669"/>
    <property type="project" value="TreeGrafter"/>
</dbReference>
<feature type="compositionally biased region" description="Basic and acidic residues" evidence="3">
    <location>
        <begin position="133"/>
        <end position="143"/>
    </location>
</feature>
<feature type="region of interest" description="Disordered" evidence="3">
    <location>
        <begin position="122"/>
        <end position="158"/>
    </location>
</feature>
<keyword evidence="2" id="KW-0030">Aminoacyl-tRNA synthetase</keyword>
<dbReference type="OrthoDB" id="1930210at2759"/>
<organism evidence="4 5">
    <name type="scientific">Rhododendron williamsianum</name>
    <dbReference type="NCBI Taxonomy" id="262921"/>
    <lineage>
        <taxon>Eukaryota</taxon>
        <taxon>Viridiplantae</taxon>
        <taxon>Streptophyta</taxon>
        <taxon>Embryophyta</taxon>
        <taxon>Tracheophyta</taxon>
        <taxon>Spermatophyta</taxon>
        <taxon>Magnoliopsida</taxon>
        <taxon>eudicotyledons</taxon>
        <taxon>Gunneridae</taxon>
        <taxon>Pentapetalae</taxon>
        <taxon>asterids</taxon>
        <taxon>Ericales</taxon>
        <taxon>Ericaceae</taxon>
        <taxon>Ericoideae</taxon>
        <taxon>Rhodoreae</taxon>
        <taxon>Rhododendron</taxon>
    </lineage>
</organism>
<dbReference type="Gene3D" id="3.30.930.10">
    <property type="entry name" value="Bira Bifunctional Protein, Domain 2"/>
    <property type="match status" value="1"/>
</dbReference>
<dbReference type="PANTHER" id="PTHR22594:SF54">
    <property type="entry name" value="ASPARAGINE--TRNA LIGASE, CYTOPLASMIC 1-RELATED"/>
    <property type="match status" value="1"/>
</dbReference>
<comment type="caution">
    <text evidence="4">The sequence shown here is derived from an EMBL/GenBank/DDBJ whole genome shotgun (WGS) entry which is preliminary data.</text>
</comment>
<dbReference type="GO" id="GO:0005739">
    <property type="term" value="C:mitochondrion"/>
    <property type="evidence" value="ECO:0007669"/>
    <property type="project" value="TreeGrafter"/>
</dbReference>
<sequence>MILDLGTVDPAKYPLPQTRLTLESLRDYVHLRPRTDTLNGIDIMMKQHAVAILEEALKERQFENIVEWGIDLASEHERYLTEVKFKSPVIVYDYLKGIKAFYMKVNPDDKTVAAMDVLVPKESGKSGSTTAAAERKGSAEKSSKFHSHARRISAMQNA</sequence>
<accession>A0A6A4KSS9</accession>
<name>A0A6A4KSS9_9ERIC</name>
<evidence type="ECO:0000313" key="4">
    <source>
        <dbReference type="EMBL" id="KAE9448745.1"/>
    </source>
</evidence>
<dbReference type="InterPro" id="IPR045864">
    <property type="entry name" value="aa-tRNA-synth_II/BPL/LPL"/>
</dbReference>
<protein>
    <submittedName>
        <fullName evidence="4">Uncharacterized protein</fullName>
    </submittedName>
</protein>
<dbReference type="SUPFAM" id="SSF55681">
    <property type="entry name" value="Class II aaRS and biotin synthetases"/>
    <property type="match status" value="1"/>
</dbReference>
<dbReference type="AlphaFoldDB" id="A0A6A4KSS9"/>
<feature type="non-terminal residue" evidence="4">
    <location>
        <position position="1"/>
    </location>
</feature>
<proteinExistence type="predicted"/>
<keyword evidence="5" id="KW-1185">Reference proteome</keyword>
<gene>
    <name evidence="4" type="ORF">C3L33_19361</name>
</gene>
<evidence type="ECO:0000256" key="2">
    <source>
        <dbReference type="ARBA" id="ARBA00023146"/>
    </source>
</evidence>
<evidence type="ECO:0000256" key="3">
    <source>
        <dbReference type="SAM" id="MobiDB-lite"/>
    </source>
</evidence>
<dbReference type="PANTHER" id="PTHR22594">
    <property type="entry name" value="ASPARTYL/LYSYL-TRNA SYNTHETASE"/>
    <property type="match status" value="1"/>
</dbReference>
<dbReference type="Proteomes" id="UP000428333">
    <property type="component" value="Linkage Group LG12"/>
</dbReference>